<reference evidence="3" key="1">
    <citation type="submission" date="2022-06" db="EMBL/GenBank/DDBJ databases">
        <title>Aeoliella straminimaris, a novel planctomycete from sediments.</title>
        <authorList>
            <person name="Vitorino I.R."/>
            <person name="Lage O.M."/>
        </authorList>
    </citation>
    <scope>NUCLEOTIDE SEQUENCE</scope>
    <source>
        <strain evidence="3">ICT_H6.2</strain>
    </source>
</reference>
<dbReference type="EMBL" id="JAMXLR010000077">
    <property type="protein sequence ID" value="MCO6046744.1"/>
    <property type="molecule type" value="Genomic_DNA"/>
</dbReference>
<feature type="signal peptide" evidence="2">
    <location>
        <begin position="1"/>
        <end position="30"/>
    </location>
</feature>
<dbReference type="AlphaFoldDB" id="A0A9X2FHC5"/>
<feature type="region of interest" description="Disordered" evidence="1">
    <location>
        <begin position="153"/>
        <end position="176"/>
    </location>
</feature>
<evidence type="ECO:0000256" key="2">
    <source>
        <dbReference type="SAM" id="SignalP"/>
    </source>
</evidence>
<proteinExistence type="predicted"/>
<dbReference type="RefSeq" id="WP_252854858.1">
    <property type="nucleotide sequence ID" value="NZ_JAMXLR010000077.1"/>
</dbReference>
<evidence type="ECO:0000256" key="1">
    <source>
        <dbReference type="SAM" id="MobiDB-lite"/>
    </source>
</evidence>
<keyword evidence="2" id="KW-0732">Signal</keyword>
<evidence type="ECO:0000313" key="4">
    <source>
        <dbReference type="Proteomes" id="UP001155241"/>
    </source>
</evidence>
<organism evidence="3 4">
    <name type="scientific">Aeoliella straminimaris</name>
    <dbReference type="NCBI Taxonomy" id="2954799"/>
    <lineage>
        <taxon>Bacteria</taxon>
        <taxon>Pseudomonadati</taxon>
        <taxon>Planctomycetota</taxon>
        <taxon>Planctomycetia</taxon>
        <taxon>Pirellulales</taxon>
        <taxon>Lacipirellulaceae</taxon>
        <taxon>Aeoliella</taxon>
    </lineage>
</organism>
<evidence type="ECO:0000313" key="3">
    <source>
        <dbReference type="EMBL" id="MCO6046744.1"/>
    </source>
</evidence>
<feature type="compositionally biased region" description="Basic and acidic residues" evidence="1">
    <location>
        <begin position="154"/>
        <end position="167"/>
    </location>
</feature>
<accession>A0A9X2FHC5</accession>
<comment type="caution">
    <text evidence="3">The sequence shown here is derived from an EMBL/GenBank/DDBJ whole genome shotgun (WGS) entry which is preliminary data.</text>
</comment>
<dbReference type="Proteomes" id="UP001155241">
    <property type="component" value="Unassembled WGS sequence"/>
</dbReference>
<feature type="chain" id="PRO_5040973711" description="Lipoprotein" evidence="2">
    <location>
        <begin position="31"/>
        <end position="205"/>
    </location>
</feature>
<gene>
    <name evidence="3" type="ORF">NG895_22840</name>
</gene>
<name>A0A9X2FHC5_9BACT</name>
<protein>
    <recommendedName>
        <fullName evidence="5">Lipoprotein</fullName>
    </recommendedName>
</protein>
<sequence length="205" mass="23139">MNTRLLPARATRYLGLALPCLLVWSCSVSAQDLADAQSIPTKAFTESKDQASQVVEVTSEKQLQQLLKVLTASEPSAATVRDGREYTFPGRYLIRGRVPGYGTKCPDELNAGWYSFSLRQSWPDKVFRAGGEYPTVVAVGRLFYRTSFEYQAPDPKEARHPKADRPSQYKPGDQVPAKFRFEVEEVWTQQILKEKEPAPQQLPQK</sequence>
<evidence type="ECO:0008006" key="5">
    <source>
        <dbReference type="Google" id="ProtNLM"/>
    </source>
</evidence>
<keyword evidence="4" id="KW-1185">Reference proteome</keyword>